<name>A0A438EJ31_VITVI</name>
<gene>
    <name evidence="1" type="ORF">CK203_103375</name>
</gene>
<evidence type="ECO:0000313" key="1">
    <source>
        <dbReference type="EMBL" id="RVW47744.1"/>
    </source>
</evidence>
<sequence>MVRGWGMILHLFRICHQDGLKEFLVRLGCIYLEVVSEWRNSTFFPQFGSNPMLQELMVFLMSYRLEDFEWQHNNELPTSMDLLGI</sequence>
<comment type="caution">
    <text evidence="1">The sequence shown here is derived from an EMBL/GenBank/DDBJ whole genome shotgun (WGS) entry which is preliminary data.</text>
</comment>
<dbReference type="EMBL" id="QGNW01001269">
    <property type="protein sequence ID" value="RVW47744.1"/>
    <property type="molecule type" value="Genomic_DNA"/>
</dbReference>
<accession>A0A438EJ31</accession>
<organism evidence="1 2">
    <name type="scientific">Vitis vinifera</name>
    <name type="common">Grape</name>
    <dbReference type="NCBI Taxonomy" id="29760"/>
    <lineage>
        <taxon>Eukaryota</taxon>
        <taxon>Viridiplantae</taxon>
        <taxon>Streptophyta</taxon>
        <taxon>Embryophyta</taxon>
        <taxon>Tracheophyta</taxon>
        <taxon>Spermatophyta</taxon>
        <taxon>Magnoliopsida</taxon>
        <taxon>eudicotyledons</taxon>
        <taxon>Gunneridae</taxon>
        <taxon>Pentapetalae</taxon>
        <taxon>rosids</taxon>
        <taxon>Vitales</taxon>
        <taxon>Vitaceae</taxon>
        <taxon>Viteae</taxon>
        <taxon>Vitis</taxon>
    </lineage>
</organism>
<protein>
    <submittedName>
        <fullName evidence="1">Uncharacterized protein</fullName>
    </submittedName>
</protein>
<dbReference type="Proteomes" id="UP000288805">
    <property type="component" value="Unassembled WGS sequence"/>
</dbReference>
<proteinExistence type="predicted"/>
<evidence type="ECO:0000313" key="2">
    <source>
        <dbReference type="Proteomes" id="UP000288805"/>
    </source>
</evidence>
<reference evidence="1 2" key="1">
    <citation type="journal article" date="2018" name="PLoS Genet.">
        <title>Population sequencing reveals clonal diversity and ancestral inbreeding in the grapevine cultivar Chardonnay.</title>
        <authorList>
            <person name="Roach M.J."/>
            <person name="Johnson D.L."/>
            <person name="Bohlmann J."/>
            <person name="van Vuuren H.J."/>
            <person name="Jones S.J."/>
            <person name="Pretorius I.S."/>
            <person name="Schmidt S.A."/>
            <person name="Borneman A.R."/>
        </authorList>
    </citation>
    <scope>NUCLEOTIDE SEQUENCE [LARGE SCALE GENOMIC DNA]</scope>
    <source>
        <strain evidence="2">cv. Chardonnay</strain>
        <tissue evidence="1">Leaf</tissue>
    </source>
</reference>
<dbReference type="AlphaFoldDB" id="A0A438EJ31"/>